<dbReference type="GO" id="GO:0016757">
    <property type="term" value="F:glycosyltransferase activity"/>
    <property type="evidence" value="ECO:0007669"/>
    <property type="project" value="UniProtKB-KW"/>
</dbReference>
<keyword evidence="3" id="KW-0808">Transferase</keyword>
<reference evidence="6 7" key="2">
    <citation type="submission" date="2020-07" db="EMBL/GenBank/DDBJ databases">
        <title>Genome assembly of wild tea tree DASZ reveals pedigree and selection history of tea varieties.</title>
        <authorList>
            <person name="Zhang W."/>
        </authorList>
    </citation>
    <scope>NUCLEOTIDE SEQUENCE [LARGE SCALE GENOMIC DNA]</scope>
    <source>
        <strain evidence="7">cv. G240</strain>
        <tissue evidence="6">Leaf</tissue>
    </source>
</reference>
<keyword evidence="5" id="KW-0325">Glycoprotein</keyword>
<sequence>MHHVVPVHNWRKGSQWGVLTRKHAEIIFPTTSSDGRTKDIRDGRAERMPLQLGCCKYYLYNFPTAHVPSATSDDGRTEDIKMAALRQSASATFPLHMFPPQLQMTILKDSCHVQPDDASKEHNCIPDEHYVQTLLVSLSFKIQQEGLEEEITRRTLTHTSWVLSSFKDRERRGWHPMTYKLVDATTTLIQSIKGNGAVKYRGEKKLQIVPIPTITTMPMIVSDLYFSCRKCPSLAVLFRQRHPGEVIERHYSSQIGQTLAPSSPF</sequence>
<evidence type="ECO:0000313" key="6">
    <source>
        <dbReference type="EMBL" id="KAF5943413.1"/>
    </source>
</evidence>
<dbReference type="AlphaFoldDB" id="A0A7J7GRK9"/>
<dbReference type="PANTHER" id="PTHR31042:SF2">
    <property type="entry name" value="GLYCOSYLTRANSFERASE BC10"/>
    <property type="match status" value="1"/>
</dbReference>
<comment type="subcellular location">
    <subcellularLocation>
        <location evidence="1">Membrane</location>
        <topology evidence="1">Single-pass type II membrane protein</topology>
    </subcellularLocation>
</comment>
<keyword evidence="2" id="KW-0328">Glycosyltransferase</keyword>
<dbReference type="EMBL" id="JACBKZ010000008">
    <property type="protein sequence ID" value="KAF5943413.1"/>
    <property type="molecule type" value="Genomic_DNA"/>
</dbReference>
<dbReference type="Pfam" id="PF02485">
    <property type="entry name" value="Branch"/>
    <property type="match status" value="1"/>
</dbReference>
<evidence type="ECO:0000256" key="2">
    <source>
        <dbReference type="ARBA" id="ARBA00022676"/>
    </source>
</evidence>
<evidence type="ECO:0000256" key="5">
    <source>
        <dbReference type="ARBA" id="ARBA00023180"/>
    </source>
</evidence>
<gene>
    <name evidence="6" type="ORF">HYC85_017490</name>
</gene>
<dbReference type="Proteomes" id="UP000593564">
    <property type="component" value="Unassembled WGS sequence"/>
</dbReference>
<dbReference type="PANTHER" id="PTHR31042">
    <property type="entry name" value="CORE-2/I-BRANCHING BETA-1,6-N-ACETYLGLUCOSAMINYLTRANSFERASE FAMILY PROTEIN-RELATED"/>
    <property type="match status" value="1"/>
</dbReference>
<evidence type="ECO:0000313" key="7">
    <source>
        <dbReference type="Proteomes" id="UP000593564"/>
    </source>
</evidence>
<reference evidence="7" key="1">
    <citation type="journal article" date="2020" name="Nat. Commun.">
        <title>Genome assembly of wild tea tree DASZ reveals pedigree and selection history of tea varieties.</title>
        <authorList>
            <person name="Zhang W."/>
            <person name="Zhang Y."/>
            <person name="Qiu H."/>
            <person name="Guo Y."/>
            <person name="Wan H."/>
            <person name="Zhang X."/>
            <person name="Scossa F."/>
            <person name="Alseekh S."/>
            <person name="Zhang Q."/>
            <person name="Wang P."/>
            <person name="Xu L."/>
            <person name="Schmidt M.H."/>
            <person name="Jia X."/>
            <person name="Li D."/>
            <person name="Zhu A."/>
            <person name="Guo F."/>
            <person name="Chen W."/>
            <person name="Ni D."/>
            <person name="Usadel B."/>
            <person name="Fernie A.R."/>
            <person name="Wen W."/>
        </authorList>
    </citation>
    <scope>NUCLEOTIDE SEQUENCE [LARGE SCALE GENOMIC DNA]</scope>
    <source>
        <strain evidence="7">cv. G240</strain>
    </source>
</reference>
<keyword evidence="4" id="KW-0472">Membrane</keyword>
<protein>
    <submittedName>
        <fullName evidence="6">Uncharacterized protein</fullName>
    </submittedName>
</protein>
<proteinExistence type="predicted"/>
<comment type="caution">
    <text evidence="6">The sequence shown here is derived from an EMBL/GenBank/DDBJ whole genome shotgun (WGS) entry which is preliminary data.</text>
</comment>
<name>A0A7J7GRK9_CAMSI</name>
<organism evidence="6 7">
    <name type="scientific">Camellia sinensis</name>
    <name type="common">Tea plant</name>
    <name type="synonym">Thea sinensis</name>
    <dbReference type="NCBI Taxonomy" id="4442"/>
    <lineage>
        <taxon>Eukaryota</taxon>
        <taxon>Viridiplantae</taxon>
        <taxon>Streptophyta</taxon>
        <taxon>Embryophyta</taxon>
        <taxon>Tracheophyta</taxon>
        <taxon>Spermatophyta</taxon>
        <taxon>Magnoliopsida</taxon>
        <taxon>eudicotyledons</taxon>
        <taxon>Gunneridae</taxon>
        <taxon>Pentapetalae</taxon>
        <taxon>asterids</taxon>
        <taxon>Ericales</taxon>
        <taxon>Theaceae</taxon>
        <taxon>Camellia</taxon>
    </lineage>
</organism>
<accession>A0A7J7GRK9</accession>
<evidence type="ECO:0000256" key="1">
    <source>
        <dbReference type="ARBA" id="ARBA00004606"/>
    </source>
</evidence>
<dbReference type="InterPro" id="IPR003406">
    <property type="entry name" value="Glyco_trans_14"/>
</dbReference>
<keyword evidence="7" id="KW-1185">Reference proteome</keyword>
<dbReference type="GO" id="GO:0016020">
    <property type="term" value="C:membrane"/>
    <property type="evidence" value="ECO:0007669"/>
    <property type="project" value="UniProtKB-SubCell"/>
</dbReference>
<evidence type="ECO:0000256" key="4">
    <source>
        <dbReference type="ARBA" id="ARBA00023136"/>
    </source>
</evidence>
<dbReference type="InterPro" id="IPR044174">
    <property type="entry name" value="BC10-like"/>
</dbReference>
<evidence type="ECO:0000256" key="3">
    <source>
        <dbReference type="ARBA" id="ARBA00022679"/>
    </source>
</evidence>